<dbReference type="SMART" id="SM00749">
    <property type="entry name" value="BON"/>
    <property type="match status" value="2"/>
</dbReference>
<dbReference type="PANTHER" id="PTHR34606">
    <property type="entry name" value="BON DOMAIN-CONTAINING PROTEIN"/>
    <property type="match status" value="1"/>
</dbReference>
<dbReference type="InterPro" id="IPR051686">
    <property type="entry name" value="Lipoprotein_DolP"/>
</dbReference>
<evidence type="ECO:0000259" key="1">
    <source>
        <dbReference type="PROSITE" id="PS50914"/>
    </source>
</evidence>
<dbReference type="Gene3D" id="3.30.1340.30">
    <property type="match status" value="2"/>
</dbReference>
<reference evidence="2 3" key="1">
    <citation type="submission" date="2023-09" db="EMBL/GenBank/DDBJ databases">
        <authorList>
            <person name="Rey-Velasco X."/>
        </authorList>
    </citation>
    <scope>NUCLEOTIDE SEQUENCE [LARGE SCALE GENOMIC DNA]</scope>
    <source>
        <strain evidence="2 3">W345</strain>
    </source>
</reference>
<name>A0ABU2WMN8_9GAMM</name>
<dbReference type="PROSITE" id="PS50914">
    <property type="entry name" value="BON"/>
    <property type="match status" value="2"/>
</dbReference>
<dbReference type="InterPro" id="IPR007055">
    <property type="entry name" value="BON_dom"/>
</dbReference>
<evidence type="ECO:0000313" key="3">
    <source>
        <dbReference type="Proteomes" id="UP001254608"/>
    </source>
</evidence>
<keyword evidence="3" id="KW-1185">Reference proteome</keyword>
<dbReference type="Pfam" id="PF04972">
    <property type="entry name" value="BON"/>
    <property type="match status" value="2"/>
</dbReference>
<gene>
    <name evidence="2" type="ORF">RM530_17495</name>
</gene>
<organism evidence="2 3">
    <name type="scientific">Banduia mediterranea</name>
    <dbReference type="NCBI Taxonomy" id="3075609"/>
    <lineage>
        <taxon>Bacteria</taxon>
        <taxon>Pseudomonadati</taxon>
        <taxon>Pseudomonadota</taxon>
        <taxon>Gammaproteobacteria</taxon>
        <taxon>Nevskiales</taxon>
        <taxon>Algiphilaceae</taxon>
        <taxon>Banduia</taxon>
    </lineage>
</organism>
<feature type="domain" description="BON" evidence="1">
    <location>
        <begin position="21"/>
        <end position="89"/>
    </location>
</feature>
<sequence>MSDDMAADAPKESENLGAAISDTGITAKVKARLASDQRTQGKGVSVQTNNGVVTLSGQVATVDVSEAAEELARNVPDVKGIDNRIQAPSTIDELGDRAENAADQAGTAMSDAMITTKVKAKLAADDMVKAMDINVDTESAEVSLNGTVASDTVRDRAVELAESVDGVASVDADGLMVK</sequence>
<dbReference type="RefSeq" id="WP_311366550.1">
    <property type="nucleotide sequence ID" value="NZ_JAVRIC010000037.1"/>
</dbReference>
<feature type="domain" description="BON" evidence="1">
    <location>
        <begin position="110"/>
        <end position="178"/>
    </location>
</feature>
<comment type="caution">
    <text evidence="2">The sequence shown here is derived from an EMBL/GenBank/DDBJ whole genome shotgun (WGS) entry which is preliminary data.</text>
</comment>
<dbReference type="InterPro" id="IPR014004">
    <property type="entry name" value="Transpt-assoc_nodulatn_dom_bac"/>
</dbReference>
<dbReference type="Proteomes" id="UP001254608">
    <property type="component" value="Unassembled WGS sequence"/>
</dbReference>
<proteinExistence type="predicted"/>
<evidence type="ECO:0000313" key="2">
    <source>
        <dbReference type="EMBL" id="MDT0499140.1"/>
    </source>
</evidence>
<protein>
    <submittedName>
        <fullName evidence="2">BON domain-containing protein</fullName>
    </submittedName>
</protein>
<dbReference type="EMBL" id="JAVRIC010000037">
    <property type="protein sequence ID" value="MDT0499140.1"/>
    <property type="molecule type" value="Genomic_DNA"/>
</dbReference>
<dbReference type="PANTHER" id="PTHR34606:SF15">
    <property type="entry name" value="BON DOMAIN-CONTAINING PROTEIN"/>
    <property type="match status" value="1"/>
</dbReference>
<accession>A0ABU2WMN8</accession>